<accession>A0A3Q4IAL9</accession>
<dbReference type="PANTHER" id="PTHR45817:SF5">
    <property type="entry name" value="LYSYL OXIDASE HOMOLOG 4"/>
    <property type="match status" value="1"/>
</dbReference>
<dbReference type="GO" id="GO:0030199">
    <property type="term" value="P:collagen fibril organization"/>
    <property type="evidence" value="ECO:0007669"/>
    <property type="project" value="TreeGrafter"/>
</dbReference>
<dbReference type="PRINTS" id="PR00258">
    <property type="entry name" value="SPERACTRCPTR"/>
</dbReference>
<name>A0A3Q4IAL9_NEOBR</name>
<dbReference type="GO" id="GO:0005615">
    <property type="term" value="C:extracellular space"/>
    <property type="evidence" value="ECO:0007669"/>
    <property type="project" value="TreeGrafter"/>
</dbReference>
<protein>
    <recommendedName>
        <fullName evidence="3">SRCR domain-containing protein</fullName>
    </recommendedName>
</protein>
<dbReference type="SUPFAM" id="SSF56487">
    <property type="entry name" value="SRCR-like"/>
    <property type="match status" value="2"/>
</dbReference>
<dbReference type="PANTHER" id="PTHR45817">
    <property type="entry name" value="LYSYL OXIDASE-LIKE-RELATED"/>
    <property type="match status" value="1"/>
</dbReference>
<dbReference type="AlphaFoldDB" id="A0A3Q4IAL9"/>
<dbReference type="InterPro" id="IPR036772">
    <property type="entry name" value="SRCR-like_dom_sf"/>
</dbReference>
<dbReference type="GO" id="GO:0004720">
    <property type="term" value="F:protein-lysine 6-oxidase activity"/>
    <property type="evidence" value="ECO:0007669"/>
    <property type="project" value="TreeGrafter"/>
</dbReference>
<dbReference type="InterPro" id="IPR050912">
    <property type="entry name" value="LOX-like_protein"/>
</dbReference>
<evidence type="ECO:0000256" key="1">
    <source>
        <dbReference type="ARBA" id="ARBA00023157"/>
    </source>
</evidence>
<dbReference type="Ensembl" id="ENSNBRT00000028415.1">
    <property type="protein sequence ID" value="ENSNBRP00000027692.1"/>
    <property type="gene ID" value="ENSNBRG00000021119.1"/>
</dbReference>
<comment type="caution">
    <text evidence="2">Lacks conserved residue(s) required for the propagation of feature annotation.</text>
</comment>
<evidence type="ECO:0000259" key="3">
    <source>
        <dbReference type="PROSITE" id="PS50287"/>
    </source>
</evidence>
<dbReference type="STRING" id="32507.ENSNBRP00000027692"/>
<evidence type="ECO:0000313" key="4">
    <source>
        <dbReference type="Ensembl" id="ENSNBRP00000027692.1"/>
    </source>
</evidence>
<evidence type="ECO:0000256" key="2">
    <source>
        <dbReference type="PROSITE-ProRule" id="PRU00196"/>
    </source>
</evidence>
<sequence length="151" mass="17102">EKLFYAHAFWVFICSHFCTGPIHMNNVQCTGLEHSILDCYFQEVQPWTFKHSQDASVRSYELSLITHHPLNSFNSMDFKVRLAGGRVPSEGRVEVLMEVGGRKRWGSVCSENWGITEAMVVCRQLGLGFAASAHQVTIPLTNITGYFDLFL</sequence>
<keyword evidence="1" id="KW-1015">Disulfide bond</keyword>
<dbReference type="Pfam" id="PF00530">
    <property type="entry name" value="SRCR"/>
    <property type="match status" value="1"/>
</dbReference>
<dbReference type="GO" id="GO:0016020">
    <property type="term" value="C:membrane"/>
    <property type="evidence" value="ECO:0007669"/>
    <property type="project" value="InterPro"/>
</dbReference>
<dbReference type="SMART" id="SM00202">
    <property type="entry name" value="SR"/>
    <property type="match status" value="1"/>
</dbReference>
<dbReference type="PROSITE" id="PS50287">
    <property type="entry name" value="SRCR_2"/>
    <property type="match status" value="1"/>
</dbReference>
<dbReference type="OMA" id="FICSHFC"/>
<keyword evidence="5" id="KW-1185">Reference proteome</keyword>
<feature type="domain" description="SRCR" evidence="3">
    <location>
        <begin position="80"/>
        <end position="133"/>
    </location>
</feature>
<evidence type="ECO:0000313" key="5">
    <source>
        <dbReference type="Proteomes" id="UP000261580"/>
    </source>
</evidence>
<reference evidence="4" key="2">
    <citation type="submission" date="2025-09" db="UniProtKB">
        <authorList>
            <consortium name="Ensembl"/>
        </authorList>
    </citation>
    <scope>IDENTIFICATION</scope>
</reference>
<dbReference type="InterPro" id="IPR001190">
    <property type="entry name" value="SRCR"/>
</dbReference>
<organism evidence="4 5">
    <name type="scientific">Neolamprologus brichardi</name>
    <name type="common">Fairy cichlid</name>
    <name type="synonym">Lamprologus brichardi</name>
    <dbReference type="NCBI Taxonomy" id="32507"/>
    <lineage>
        <taxon>Eukaryota</taxon>
        <taxon>Metazoa</taxon>
        <taxon>Chordata</taxon>
        <taxon>Craniata</taxon>
        <taxon>Vertebrata</taxon>
        <taxon>Euteleostomi</taxon>
        <taxon>Actinopterygii</taxon>
        <taxon>Neopterygii</taxon>
        <taxon>Teleostei</taxon>
        <taxon>Neoteleostei</taxon>
        <taxon>Acanthomorphata</taxon>
        <taxon>Ovalentaria</taxon>
        <taxon>Cichlomorphae</taxon>
        <taxon>Cichliformes</taxon>
        <taxon>Cichlidae</taxon>
        <taxon>African cichlids</taxon>
        <taxon>Pseudocrenilabrinae</taxon>
        <taxon>Lamprologini</taxon>
        <taxon>Neolamprologus</taxon>
    </lineage>
</organism>
<reference evidence="4" key="1">
    <citation type="submission" date="2025-08" db="UniProtKB">
        <authorList>
            <consortium name="Ensembl"/>
        </authorList>
    </citation>
    <scope>IDENTIFICATION</scope>
</reference>
<proteinExistence type="predicted"/>
<dbReference type="GeneTree" id="ENSGT00940000157042"/>
<dbReference type="Gene3D" id="3.10.250.10">
    <property type="entry name" value="SRCR-like domain"/>
    <property type="match status" value="2"/>
</dbReference>
<dbReference type="Proteomes" id="UP000261580">
    <property type="component" value="Unassembled WGS sequence"/>
</dbReference>